<keyword evidence="2" id="KW-1185">Reference proteome</keyword>
<comment type="caution">
    <text evidence="1">The sequence shown here is derived from an EMBL/GenBank/DDBJ whole genome shotgun (WGS) entry which is preliminary data.</text>
</comment>
<evidence type="ECO:0000313" key="2">
    <source>
        <dbReference type="Proteomes" id="UP000015527"/>
    </source>
</evidence>
<sequence length="36" mass="4041">MNSIINFTKTVTKAHKKRSNISATIRKTADLAMMFA</sequence>
<evidence type="ECO:0008006" key="3">
    <source>
        <dbReference type="Google" id="ProtNLM"/>
    </source>
</evidence>
<accession>T0HJ52</accession>
<proteinExistence type="predicted"/>
<organism evidence="1 2">
    <name type="scientific">Novosphingobium lindaniclasticum LE124</name>
    <dbReference type="NCBI Taxonomy" id="1096930"/>
    <lineage>
        <taxon>Bacteria</taxon>
        <taxon>Pseudomonadati</taxon>
        <taxon>Pseudomonadota</taxon>
        <taxon>Alphaproteobacteria</taxon>
        <taxon>Sphingomonadales</taxon>
        <taxon>Sphingomonadaceae</taxon>
        <taxon>Novosphingobium</taxon>
    </lineage>
</organism>
<evidence type="ECO:0000313" key="1">
    <source>
        <dbReference type="EMBL" id="EQB16331.1"/>
    </source>
</evidence>
<dbReference type="Proteomes" id="UP000015527">
    <property type="component" value="Unassembled WGS sequence"/>
</dbReference>
<reference evidence="1 2" key="1">
    <citation type="journal article" date="2013" name="Genome Announc.">
        <title>Genome Sequence of Novosphingobium lindaniclasticum LE124T, Isolated from a Hexachlorocyclohexane Dumpsite.</title>
        <authorList>
            <person name="Saxena A."/>
            <person name="Nayyar N."/>
            <person name="Sangwan N."/>
            <person name="Kumari R."/>
            <person name="Khurana J.P."/>
            <person name="Lal R."/>
        </authorList>
    </citation>
    <scope>NUCLEOTIDE SEQUENCE [LARGE SCALE GENOMIC DNA]</scope>
    <source>
        <strain evidence="1 2">LE124</strain>
    </source>
</reference>
<name>T0HJ52_9SPHN</name>
<protein>
    <recommendedName>
        <fullName evidence="3">Transposase</fullName>
    </recommendedName>
</protein>
<dbReference type="EMBL" id="ATHL01000070">
    <property type="protein sequence ID" value="EQB16331.1"/>
    <property type="molecule type" value="Genomic_DNA"/>
</dbReference>
<dbReference type="AlphaFoldDB" id="T0HJ52"/>
<gene>
    <name evidence="1" type="ORF">L284_09660</name>
</gene>